<dbReference type="Proteomes" id="UP001162031">
    <property type="component" value="Unassembled WGS sequence"/>
</dbReference>
<dbReference type="AlphaFoldDB" id="A0AAV0SYL0"/>
<gene>
    <name evidence="2" type="ORF">HBR001_LOCUS182</name>
</gene>
<dbReference type="PROSITE" id="PS50994">
    <property type="entry name" value="INTEGRASE"/>
    <property type="match status" value="1"/>
</dbReference>
<dbReference type="InterPro" id="IPR036397">
    <property type="entry name" value="RNaseH_sf"/>
</dbReference>
<dbReference type="SUPFAM" id="SSF53098">
    <property type="entry name" value="Ribonuclease H-like"/>
    <property type="match status" value="1"/>
</dbReference>
<dbReference type="PANTHER" id="PTHR42648">
    <property type="entry name" value="TRANSPOSASE, PUTATIVE-RELATED"/>
    <property type="match status" value="1"/>
</dbReference>
<reference evidence="2" key="1">
    <citation type="submission" date="2022-12" db="EMBL/GenBank/DDBJ databases">
        <authorList>
            <person name="Webb A."/>
        </authorList>
    </citation>
    <scope>NUCLEOTIDE SEQUENCE</scope>
    <source>
        <strain evidence="2">Hp1</strain>
    </source>
</reference>
<organism evidence="2 3">
    <name type="scientific">Hyaloperonospora brassicae</name>
    <name type="common">Brassica downy mildew</name>
    <name type="synonym">Peronospora brassicae</name>
    <dbReference type="NCBI Taxonomy" id="162125"/>
    <lineage>
        <taxon>Eukaryota</taxon>
        <taxon>Sar</taxon>
        <taxon>Stramenopiles</taxon>
        <taxon>Oomycota</taxon>
        <taxon>Peronosporomycetes</taxon>
        <taxon>Peronosporales</taxon>
        <taxon>Peronosporaceae</taxon>
        <taxon>Hyaloperonospora</taxon>
    </lineage>
</organism>
<dbReference type="PANTHER" id="PTHR42648:SF28">
    <property type="entry name" value="TRANSPOSON-ENCODED PROTEIN WITH RIBONUCLEASE H-LIKE AND RETROVIRUS ZINC FINGER-LIKE DOMAINS"/>
    <property type="match status" value="1"/>
</dbReference>
<dbReference type="InterPro" id="IPR001584">
    <property type="entry name" value="Integrase_cat-core"/>
</dbReference>
<sequence>MEEVSIGGRRYLLLIVDEASGCMKGFCLRAKSEIEDCVKSYILKIETQFGKKVKFVRHDGAREFTSNSLKVFYENGGIERQTTVPYEHQTNGKAERAIRSIVTIGRSLLHYAKLDKCF</sequence>
<dbReference type="GO" id="GO:0003676">
    <property type="term" value="F:nucleic acid binding"/>
    <property type="evidence" value="ECO:0007669"/>
    <property type="project" value="InterPro"/>
</dbReference>
<evidence type="ECO:0000313" key="3">
    <source>
        <dbReference type="Proteomes" id="UP001162031"/>
    </source>
</evidence>
<dbReference type="InterPro" id="IPR012337">
    <property type="entry name" value="RNaseH-like_sf"/>
</dbReference>
<evidence type="ECO:0000313" key="2">
    <source>
        <dbReference type="EMBL" id="CAI5708934.1"/>
    </source>
</evidence>
<comment type="caution">
    <text evidence="2">The sequence shown here is derived from an EMBL/GenBank/DDBJ whole genome shotgun (WGS) entry which is preliminary data.</text>
</comment>
<accession>A0AAV0SYL0</accession>
<dbReference type="GO" id="GO:0015074">
    <property type="term" value="P:DNA integration"/>
    <property type="evidence" value="ECO:0007669"/>
    <property type="project" value="InterPro"/>
</dbReference>
<feature type="domain" description="Integrase catalytic" evidence="1">
    <location>
        <begin position="1"/>
        <end position="118"/>
    </location>
</feature>
<dbReference type="EMBL" id="CANTFL010000023">
    <property type="protein sequence ID" value="CAI5708934.1"/>
    <property type="molecule type" value="Genomic_DNA"/>
</dbReference>
<evidence type="ECO:0000259" key="1">
    <source>
        <dbReference type="PROSITE" id="PS50994"/>
    </source>
</evidence>
<dbReference type="Gene3D" id="3.30.420.10">
    <property type="entry name" value="Ribonuclease H-like superfamily/Ribonuclease H"/>
    <property type="match status" value="1"/>
</dbReference>
<proteinExistence type="predicted"/>
<protein>
    <recommendedName>
        <fullName evidence="1">Integrase catalytic domain-containing protein</fullName>
    </recommendedName>
</protein>
<dbReference type="InterPro" id="IPR039537">
    <property type="entry name" value="Retrotran_Ty1/copia-like"/>
</dbReference>
<keyword evidence="3" id="KW-1185">Reference proteome</keyword>
<name>A0AAV0SYL0_HYABA</name>